<protein>
    <recommendedName>
        <fullName evidence="3">UDP-N-acetylglucosamine 2-epimerase domain-containing protein</fullName>
    </recommendedName>
</protein>
<dbReference type="Pfam" id="PF04464">
    <property type="entry name" value="Glyphos_transf"/>
    <property type="match status" value="1"/>
</dbReference>
<reference evidence="1 2" key="1">
    <citation type="submission" date="2019-10" db="EMBL/GenBank/DDBJ databases">
        <title>New species of Slilvanegrellaceae.</title>
        <authorList>
            <person name="Pitt A."/>
            <person name="Hahn M.W."/>
        </authorList>
    </citation>
    <scope>NUCLEOTIDE SEQUENCE [LARGE SCALE GENOMIC DNA]</scope>
    <source>
        <strain evidence="1 2">SP-Ram-0.45-NSY-1</strain>
    </source>
</reference>
<keyword evidence="2" id="KW-1185">Reference proteome</keyword>
<comment type="caution">
    <text evidence="1">The sequence shown here is derived from an EMBL/GenBank/DDBJ whole genome shotgun (WGS) entry which is preliminary data.</text>
</comment>
<dbReference type="GO" id="GO:0047355">
    <property type="term" value="F:CDP-glycerol glycerophosphotransferase activity"/>
    <property type="evidence" value="ECO:0007669"/>
    <property type="project" value="InterPro"/>
</dbReference>
<evidence type="ECO:0000313" key="2">
    <source>
        <dbReference type="Proteomes" id="UP000437748"/>
    </source>
</evidence>
<dbReference type="InterPro" id="IPR043148">
    <property type="entry name" value="TagF_C"/>
</dbReference>
<dbReference type="Proteomes" id="UP000437748">
    <property type="component" value="Unassembled WGS sequence"/>
</dbReference>
<gene>
    <name evidence="1" type="ORF">GCL60_06420</name>
</gene>
<name>A0A6N6VYB4_9BACT</name>
<dbReference type="Gene3D" id="3.40.50.12580">
    <property type="match status" value="1"/>
</dbReference>
<organism evidence="1 2">
    <name type="scientific">Silvanigrella paludirubra</name>
    <dbReference type="NCBI Taxonomy" id="2499159"/>
    <lineage>
        <taxon>Bacteria</taxon>
        <taxon>Pseudomonadati</taxon>
        <taxon>Bdellovibrionota</taxon>
        <taxon>Oligoflexia</taxon>
        <taxon>Silvanigrellales</taxon>
        <taxon>Silvanigrellaceae</taxon>
        <taxon>Silvanigrella</taxon>
    </lineage>
</organism>
<accession>A0A6N6VYB4</accession>
<dbReference type="InterPro" id="IPR007554">
    <property type="entry name" value="Glycerophosphate_synth"/>
</dbReference>
<dbReference type="RefSeq" id="WP_153419483.1">
    <property type="nucleotide sequence ID" value="NZ_WFLM01000002.1"/>
</dbReference>
<sequence>MSAYFSLFKHKFITLLLVLFLITSCHSINSNNANNNIDYLYIFYDAGETLSLLPVIEKMEKENLKYKILLLGKGSLNAIEKSNFTKNIININKSCSNDFMIGESTSRENKMNEKILHEVTSCYNPKKVITGLVSSYQSQIINYYHHTSKVKLIGFYDGFSLPDLKIITPFNNKLDQILVPSNNIYDFLNEKNIMKDKVKIVGQPSIDKFILESKNTDIQKVKKILNIDPDKNIITFIGGYGKEYESVFQDFVQKSSSIENSFFIISIHPAVNGKFETDIIKKLNLKNFIVIKNEFPTVSLVTISNLVISQRSTVGIQSLFINVPSLYFDIENTSYTNIAIQQGWSPQLLINKNNFRNEIDKILKKKNTKILPKNIEEIIPKNSTEHIYSSLLIK</sequence>
<evidence type="ECO:0000313" key="1">
    <source>
        <dbReference type="EMBL" id="KAB8039892.1"/>
    </source>
</evidence>
<evidence type="ECO:0008006" key="3">
    <source>
        <dbReference type="Google" id="ProtNLM"/>
    </source>
</evidence>
<proteinExistence type="predicted"/>
<dbReference type="SUPFAM" id="SSF53756">
    <property type="entry name" value="UDP-Glycosyltransferase/glycogen phosphorylase"/>
    <property type="match status" value="1"/>
</dbReference>
<dbReference type="AlphaFoldDB" id="A0A6N6VYB4"/>
<dbReference type="OrthoDB" id="6190563at2"/>
<dbReference type="EMBL" id="WFLM01000002">
    <property type="protein sequence ID" value="KAB8039892.1"/>
    <property type="molecule type" value="Genomic_DNA"/>
</dbReference>
<dbReference type="GO" id="GO:0016020">
    <property type="term" value="C:membrane"/>
    <property type="evidence" value="ECO:0007669"/>
    <property type="project" value="InterPro"/>
</dbReference>